<evidence type="ECO:0000256" key="5">
    <source>
        <dbReference type="ARBA" id="ARBA00012180"/>
    </source>
</evidence>
<dbReference type="GO" id="GO:0003676">
    <property type="term" value="F:nucleic acid binding"/>
    <property type="evidence" value="ECO:0007669"/>
    <property type="project" value="InterPro"/>
</dbReference>
<protein>
    <recommendedName>
        <fullName evidence="5">ribonuclease H</fullName>
        <ecNumber evidence="5">3.1.26.4</ecNumber>
    </recommendedName>
</protein>
<dbReference type="Pfam" id="PF00075">
    <property type="entry name" value="RNase_H"/>
    <property type="match status" value="1"/>
</dbReference>
<dbReference type="GO" id="GO:0043137">
    <property type="term" value="P:DNA replication, removal of RNA primer"/>
    <property type="evidence" value="ECO:0007669"/>
    <property type="project" value="TreeGrafter"/>
</dbReference>
<comment type="subunit">
    <text evidence="4">Monomer.</text>
</comment>
<proteinExistence type="inferred from homology"/>
<evidence type="ECO:0000256" key="7">
    <source>
        <dbReference type="ARBA" id="ARBA00022723"/>
    </source>
</evidence>
<dbReference type="EMBL" id="UINC01087790">
    <property type="protein sequence ID" value="SVC37462.1"/>
    <property type="molecule type" value="Genomic_DNA"/>
</dbReference>
<evidence type="ECO:0000256" key="9">
    <source>
        <dbReference type="ARBA" id="ARBA00022801"/>
    </source>
</evidence>
<evidence type="ECO:0000256" key="6">
    <source>
        <dbReference type="ARBA" id="ARBA00022722"/>
    </source>
</evidence>
<dbReference type="InterPro" id="IPR022892">
    <property type="entry name" value="RNaseHI"/>
</dbReference>
<dbReference type="InterPro" id="IPR036397">
    <property type="entry name" value="RNaseH_sf"/>
</dbReference>
<feature type="domain" description="RNase H type-1" evidence="11">
    <location>
        <begin position="1"/>
        <end position="116"/>
    </location>
</feature>
<keyword evidence="9" id="KW-0378">Hydrolase</keyword>
<accession>A0A382LQV3</accession>
<dbReference type="GO" id="GO:0046872">
    <property type="term" value="F:metal ion binding"/>
    <property type="evidence" value="ECO:0007669"/>
    <property type="project" value="UniProtKB-KW"/>
</dbReference>
<name>A0A382LQV3_9ZZZZ</name>
<sequence length="122" mass="13966">MGNPGPGGWGAVIFENGEKKQLHGAEENTTNNRMEITAVFEALRTIPRNVDVRIFSDSTYVINTMTKNWKRKKNQDLWPLLDSEIEARNVEWEWVKGHSGDRFNEEADQLAYGEASKVAKER</sequence>
<evidence type="ECO:0000256" key="8">
    <source>
        <dbReference type="ARBA" id="ARBA00022759"/>
    </source>
</evidence>
<dbReference type="InterPro" id="IPR050092">
    <property type="entry name" value="RNase_H"/>
</dbReference>
<reference evidence="12" key="1">
    <citation type="submission" date="2018-05" db="EMBL/GenBank/DDBJ databases">
        <authorList>
            <person name="Lanie J.A."/>
            <person name="Ng W.-L."/>
            <person name="Kazmierczak K.M."/>
            <person name="Andrzejewski T.M."/>
            <person name="Davidsen T.M."/>
            <person name="Wayne K.J."/>
            <person name="Tettelin H."/>
            <person name="Glass J.I."/>
            <person name="Rusch D."/>
            <person name="Podicherti R."/>
            <person name="Tsui H.-C.T."/>
            <person name="Winkler M.E."/>
        </authorList>
    </citation>
    <scope>NUCLEOTIDE SEQUENCE</scope>
</reference>
<dbReference type="GO" id="GO:0004523">
    <property type="term" value="F:RNA-DNA hybrid ribonuclease activity"/>
    <property type="evidence" value="ECO:0007669"/>
    <property type="project" value="UniProtKB-EC"/>
</dbReference>
<evidence type="ECO:0000256" key="2">
    <source>
        <dbReference type="ARBA" id="ARBA00001946"/>
    </source>
</evidence>
<dbReference type="InterPro" id="IPR002156">
    <property type="entry name" value="RNaseH_domain"/>
</dbReference>
<dbReference type="CDD" id="cd09278">
    <property type="entry name" value="RNase_HI_prokaryote_like"/>
    <property type="match status" value="1"/>
</dbReference>
<comment type="cofactor">
    <cofactor evidence="2">
        <name>Mg(2+)</name>
        <dbReference type="ChEBI" id="CHEBI:18420"/>
    </cofactor>
</comment>
<dbReference type="PANTHER" id="PTHR10642">
    <property type="entry name" value="RIBONUCLEASE H1"/>
    <property type="match status" value="1"/>
</dbReference>
<dbReference type="Gene3D" id="3.30.420.10">
    <property type="entry name" value="Ribonuclease H-like superfamily/Ribonuclease H"/>
    <property type="match status" value="1"/>
</dbReference>
<organism evidence="12">
    <name type="scientific">marine metagenome</name>
    <dbReference type="NCBI Taxonomy" id="408172"/>
    <lineage>
        <taxon>unclassified sequences</taxon>
        <taxon>metagenomes</taxon>
        <taxon>ecological metagenomes</taxon>
    </lineage>
</organism>
<evidence type="ECO:0000313" key="12">
    <source>
        <dbReference type="EMBL" id="SVC37462.1"/>
    </source>
</evidence>
<dbReference type="EC" id="3.1.26.4" evidence="5"/>
<gene>
    <name evidence="12" type="ORF">METZ01_LOCUS290316</name>
</gene>
<comment type="catalytic activity">
    <reaction evidence="1">
        <text>Endonucleolytic cleavage to 5'-phosphomonoester.</text>
        <dbReference type="EC" id="3.1.26.4"/>
    </reaction>
</comment>
<keyword evidence="7" id="KW-0479">Metal-binding</keyword>
<dbReference type="PROSITE" id="PS50879">
    <property type="entry name" value="RNASE_H_1"/>
    <property type="match status" value="1"/>
</dbReference>
<evidence type="ECO:0000256" key="4">
    <source>
        <dbReference type="ARBA" id="ARBA00011245"/>
    </source>
</evidence>
<keyword evidence="8" id="KW-0255">Endonuclease</keyword>
<comment type="similarity">
    <text evidence="3">Belongs to the RNase H family.</text>
</comment>
<evidence type="ECO:0000256" key="10">
    <source>
        <dbReference type="ARBA" id="ARBA00022842"/>
    </source>
</evidence>
<evidence type="ECO:0000256" key="3">
    <source>
        <dbReference type="ARBA" id="ARBA00005300"/>
    </source>
</evidence>
<dbReference type="PANTHER" id="PTHR10642:SF26">
    <property type="entry name" value="RIBONUCLEASE H1"/>
    <property type="match status" value="1"/>
</dbReference>
<evidence type="ECO:0000259" key="11">
    <source>
        <dbReference type="PROSITE" id="PS50879"/>
    </source>
</evidence>
<dbReference type="InterPro" id="IPR012337">
    <property type="entry name" value="RNaseH-like_sf"/>
</dbReference>
<dbReference type="SUPFAM" id="SSF53098">
    <property type="entry name" value="Ribonuclease H-like"/>
    <property type="match status" value="1"/>
</dbReference>
<evidence type="ECO:0000256" key="1">
    <source>
        <dbReference type="ARBA" id="ARBA00000077"/>
    </source>
</evidence>
<dbReference type="AlphaFoldDB" id="A0A382LQV3"/>
<keyword evidence="6" id="KW-0540">Nuclease</keyword>
<keyword evidence="10" id="KW-0460">Magnesium</keyword>